<comment type="caution">
    <text evidence="4">The sequence shown here is derived from an EMBL/GenBank/DDBJ whole genome shotgun (WGS) entry which is preliminary data.</text>
</comment>
<name>A0A1Y2C105_9FUNG</name>
<feature type="compositionally biased region" description="Basic and acidic residues" evidence="2">
    <location>
        <begin position="759"/>
        <end position="774"/>
    </location>
</feature>
<feature type="coiled-coil region" evidence="1">
    <location>
        <begin position="1241"/>
        <end position="1275"/>
    </location>
</feature>
<feature type="compositionally biased region" description="Polar residues" evidence="2">
    <location>
        <begin position="583"/>
        <end position="595"/>
    </location>
</feature>
<dbReference type="Pfam" id="PF14073">
    <property type="entry name" value="Cep57_CLD"/>
    <property type="match status" value="1"/>
</dbReference>
<feature type="compositionally biased region" description="Low complexity" evidence="2">
    <location>
        <begin position="839"/>
        <end position="854"/>
    </location>
</feature>
<dbReference type="GO" id="GO:0042802">
    <property type="term" value="F:identical protein binding"/>
    <property type="evidence" value="ECO:0007669"/>
    <property type="project" value="InterPro"/>
</dbReference>
<feature type="compositionally biased region" description="Basic and acidic residues" evidence="2">
    <location>
        <begin position="554"/>
        <end position="563"/>
    </location>
</feature>
<evidence type="ECO:0000259" key="3">
    <source>
        <dbReference type="Pfam" id="PF14073"/>
    </source>
</evidence>
<evidence type="ECO:0000256" key="1">
    <source>
        <dbReference type="SAM" id="Coils"/>
    </source>
</evidence>
<feature type="compositionally biased region" description="Basic and acidic residues" evidence="2">
    <location>
        <begin position="913"/>
        <end position="925"/>
    </location>
</feature>
<evidence type="ECO:0000313" key="4">
    <source>
        <dbReference type="EMBL" id="ORY40708.1"/>
    </source>
</evidence>
<feature type="compositionally biased region" description="Basic and acidic residues" evidence="2">
    <location>
        <begin position="856"/>
        <end position="868"/>
    </location>
</feature>
<feature type="compositionally biased region" description="Polar residues" evidence="2">
    <location>
        <begin position="415"/>
        <end position="435"/>
    </location>
</feature>
<keyword evidence="1" id="KW-0175">Coiled coil</keyword>
<feature type="domain" description="Cep57 centrosome localisation" evidence="3">
    <location>
        <begin position="1236"/>
        <end position="1293"/>
    </location>
</feature>
<feature type="compositionally biased region" description="Polar residues" evidence="2">
    <location>
        <begin position="160"/>
        <end position="175"/>
    </location>
</feature>
<feature type="region of interest" description="Disordered" evidence="2">
    <location>
        <begin position="554"/>
        <end position="667"/>
    </location>
</feature>
<keyword evidence="5" id="KW-1185">Reference proteome</keyword>
<feature type="compositionally biased region" description="Polar residues" evidence="2">
    <location>
        <begin position="273"/>
        <end position="292"/>
    </location>
</feature>
<dbReference type="Proteomes" id="UP000193642">
    <property type="component" value="Unassembled WGS sequence"/>
</dbReference>
<dbReference type="OrthoDB" id="76453at2759"/>
<feature type="compositionally biased region" description="Polar residues" evidence="2">
    <location>
        <begin position="228"/>
        <end position="266"/>
    </location>
</feature>
<evidence type="ECO:0000256" key="2">
    <source>
        <dbReference type="SAM" id="MobiDB-lite"/>
    </source>
</evidence>
<protein>
    <recommendedName>
        <fullName evidence="3">Cep57 centrosome localisation domain-containing protein</fullName>
    </recommendedName>
</protein>
<feature type="compositionally biased region" description="Basic and acidic residues" evidence="2">
    <location>
        <begin position="474"/>
        <end position="484"/>
    </location>
</feature>
<evidence type="ECO:0000313" key="5">
    <source>
        <dbReference type="Proteomes" id="UP000193642"/>
    </source>
</evidence>
<dbReference type="GO" id="GO:0043015">
    <property type="term" value="F:gamma-tubulin binding"/>
    <property type="evidence" value="ECO:0007669"/>
    <property type="project" value="InterPro"/>
</dbReference>
<dbReference type="EMBL" id="MCGO01000034">
    <property type="protein sequence ID" value="ORY40708.1"/>
    <property type="molecule type" value="Genomic_DNA"/>
</dbReference>
<feature type="compositionally biased region" description="Low complexity" evidence="2">
    <location>
        <begin position="894"/>
        <end position="911"/>
    </location>
</feature>
<feature type="compositionally biased region" description="Basic and acidic residues" evidence="2">
    <location>
        <begin position="509"/>
        <end position="532"/>
    </location>
</feature>
<feature type="region of interest" description="Disordered" evidence="2">
    <location>
        <begin position="1279"/>
        <end position="1318"/>
    </location>
</feature>
<feature type="compositionally biased region" description="Low complexity" evidence="2">
    <location>
        <begin position="216"/>
        <end position="227"/>
    </location>
</feature>
<feature type="compositionally biased region" description="Basic and acidic residues" evidence="2">
    <location>
        <begin position="658"/>
        <end position="667"/>
    </location>
</feature>
<feature type="region of interest" description="Disordered" evidence="2">
    <location>
        <begin position="1097"/>
        <end position="1117"/>
    </location>
</feature>
<reference evidence="4 5" key="1">
    <citation type="submission" date="2016-07" db="EMBL/GenBank/DDBJ databases">
        <title>Pervasive Adenine N6-methylation of Active Genes in Fungi.</title>
        <authorList>
            <consortium name="DOE Joint Genome Institute"/>
            <person name="Mondo S.J."/>
            <person name="Dannebaum R.O."/>
            <person name="Kuo R.C."/>
            <person name="Labutti K."/>
            <person name="Haridas S."/>
            <person name="Kuo A."/>
            <person name="Salamov A."/>
            <person name="Ahrendt S.R."/>
            <person name="Lipzen A."/>
            <person name="Sullivan W."/>
            <person name="Andreopoulos W.B."/>
            <person name="Clum A."/>
            <person name="Lindquist E."/>
            <person name="Daum C."/>
            <person name="Ramamoorthy G.K."/>
            <person name="Gryganskyi A."/>
            <person name="Culley D."/>
            <person name="Magnuson J.K."/>
            <person name="James T.Y."/>
            <person name="O'Malley M.A."/>
            <person name="Stajich J.E."/>
            <person name="Spatafora J.W."/>
            <person name="Visel A."/>
            <person name="Grigoriev I.V."/>
        </authorList>
    </citation>
    <scope>NUCLEOTIDE SEQUENCE [LARGE SCALE GENOMIC DNA]</scope>
    <source>
        <strain evidence="4 5">JEL800</strain>
    </source>
</reference>
<gene>
    <name evidence="4" type="ORF">BCR33DRAFT_357012</name>
</gene>
<feature type="region of interest" description="Disordered" evidence="2">
    <location>
        <begin position="682"/>
        <end position="971"/>
    </location>
</feature>
<accession>A0A1Y2C105</accession>
<feature type="compositionally biased region" description="Low complexity" evidence="2">
    <location>
        <begin position="365"/>
        <end position="383"/>
    </location>
</feature>
<feature type="compositionally biased region" description="Low complexity" evidence="2">
    <location>
        <begin position="293"/>
        <end position="304"/>
    </location>
</feature>
<feature type="compositionally biased region" description="Polar residues" evidence="2">
    <location>
        <begin position="455"/>
        <end position="468"/>
    </location>
</feature>
<feature type="region of interest" description="Disordered" evidence="2">
    <location>
        <begin position="216"/>
        <end position="387"/>
    </location>
</feature>
<feature type="compositionally biased region" description="Polar residues" evidence="2">
    <location>
        <begin position="185"/>
        <end position="197"/>
    </location>
</feature>
<feature type="region of interest" description="Disordered" evidence="2">
    <location>
        <begin position="160"/>
        <end position="197"/>
    </location>
</feature>
<feature type="compositionally biased region" description="Polar residues" evidence="2">
    <location>
        <begin position="704"/>
        <end position="754"/>
    </location>
</feature>
<feature type="compositionally biased region" description="Basic and acidic residues" evidence="2">
    <location>
        <begin position="599"/>
        <end position="625"/>
    </location>
</feature>
<organism evidence="4 5">
    <name type="scientific">Rhizoclosmatium globosum</name>
    <dbReference type="NCBI Taxonomy" id="329046"/>
    <lineage>
        <taxon>Eukaryota</taxon>
        <taxon>Fungi</taxon>
        <taxon>Fungi incertae sedis</taxon>
        <taxon>Chytridiomycota</taxon>
        <taxon>Chytridiomycota incertae sedis</taxon>
        <taxon>Chytridiomycetes</taxon>
        <taxon>Chytridiales</taxon>
        <taxon>Chytriomycetaceae</taxon>
        <taxon>Rhizoclosmatium</taxon>
    </lineage>
</organism>
<feature type="compositionally biased region" description="Polar residues" evidence="2">
    <location>
        <begin position="648"/>
        <end position="657"/>
    </location>
</feature>
<dbReference type="STRING" id="329046.A0A1Y2C105"/>
<feature type="compositionally biased region" description="Polar residues" evidence="2">
    <location>
        <begin position="325"/>
        <end position="361"/>
    </location>
</feature>
<feature type="region of interest" description="Disordered" evidence="2">
    <location>
        <begin position="415"/>
        <end position="538"/>
    </location>
</feature>
<feature type="compositionally biased region" description="Low complexity" evidence="2">
    <location>
        <begin position="1283"/>
        <end position="1314"/>
    </location>
</feature>
<proteinExistence type="predicted"/>
<feature type="compositionally biased region" description="Polar residues" evidence="2">
    <location>
        <begin position="827"/>
        <end position="838"/>
    </location>
</feature>
<dbReference type="InterPro" id="IPR025913">
    <property type="entry name" value="Cep57_CLD"/>
</dbReference>
<sequence length="1334" mass="146764">MIDSSSVLPDDELERLERELERDIQGLESPSHSVYAHSQPQNQQNNNLFTIEPGTSFSFGLDSFSHQNNQPNQINTSTNQDSISFIGSQLDDLSLRSQQRIAALNSSTNTSTKQYDDSASNIRKSIEKLLQEPLKHVSPSNRSSAPLTPKHHPIITVTTQSTPRTSINSLNNNLDSRPRDAMGILSSSPTSSHQQLASSDRFVNAAPLPTYERGRSIQSSFSSVQKSGNAAANSFSQDRTPQQHSARSSSVGLSTVSPKRTLSGSRNMKEQTHIQQLVQSGTANRSNSNIFKPSSSGSQPTPSSYQHNPSFQKLLPKSPEKDHISSTGDLKSRRSLNSTAANASSMTTINNPHEQNFGTRPTHNKQAPKQAQTQQLQQQQQTPKRVEDDISDRLDALIADELANVEMILDSAHTSLTPSPVSMKTNNQTGYQPFNNRPKPLSIASRGASLKQSRKNLPQQQGFGSSPVPTAVESRQRDGNENRSRAVSMSPSRAELIEEAQRLVGSGRDVSRERAEQTGYESRKKPEERSREVSMSPSRVKLVEEAPWFVVRGRGESKDRERNPTSSMGSLTKGLEDRGRDGSIQNRSRSVSMSPSRAELVEEAQRFVGRGRELSRERESSREGSRVSLTSQCRFDDGHNGRVVVDNVSKQQQQSQRNGEDDERRERLARLARLHTREQIKSTVPVESGAENRGEQLARLANLHNRSPSTKDFTGQQPITQNDIKPPQTNRSIQGSRSILSPEKSTIPNSQRPTIESLRVQEWKKGRVDTESKTSLKSQPQDFAKSVSASREAVTYGAASNSGSRHALNAGGRQSRSVTPPIVEQATRLSATDGLNVQSSRTSSRSPSRITLSPDYDFRIGSDERESRNAAPPSEYASRAHSRSSSRHALNNQRPPSRTMSRSPSRPTLSPDYDVRPGAEMREALHAGPPPPNDVPTSRQHSRSPSRQQINDPSPMQHQPRESMGKTASLSYMSSVKSDSVTQFGSVGYMSAQVSAGNLAKSHSYSEPTLSSHGNSREGGSGAWHFERRESIREQFGAMEEQRAHSMNVQITKQAQIDTNKLQPVLPASGITRSKSPVGSGRLRSSSPLREAFGIHDQSEPEHFAEPSPIRSENTLSESAKNYQDIVDEVKKPPMFEKPPLPPSIRTSSNDLKPSKVSIEQLGVNSSVSRQSSFNSLHSAHLTPNLANLANPQGKASLMNLHDQGPAIIPSVVDKVEDGIQRRPVAHLPVDEGSRAVVNALRTLQEKVSKLEGEKENAKSVIQNLESDLVTTRQLLQHERSRVNSTVNSSVRETPSIPAASLPQQASPTSASSSHVHYENHEVDDFDFSRKIGL</sequence>